<keyword evidence="2" id="KW-1185">Reference proteome</keyword>
<gene>
    <name evidence="1" type="ORF">LVIROSA_LOCUS34280</name>
</gene>
<organism evidence="1 2">
    <name type="scientific">Lactuca virosa</name>
    <dbReference type="NCBI Taxonomy" id="75947"/>
    <lineage>
        <taxon>Eukaryota</taxon>
        <taxon>Viridiplantae</taxon>
        <taxon>Streptophyta</taxon>
        <taxon>Embryophyta</taxon>
        <taxon>Tracheophyta</taxon>
        <taxon>Spermatophyta</taxon>
        <taxon>Magnoliopsida</taxon>
        <taxon>eudicotyledons</taxon>
        <taxon>Gunneridae</taxon>
        <taxon>Pentapetalae</taxon>
        <taxon>asterids</taxon>
        <taxon>campanulids</taxon>
        <taxon>Asterales</taxon>
        <taxon>Asteraceae</taxon>
        <taxon>Cichorioideae</taxon>
        <taxon>Cichorieae</taxon>
        <taxon>Lactucinae</taxon>
        <taxon>Lactuca</taxon>
    </lineage>
</organism>
<accession>A0AAU9PGD8</accession>
<reference evidence="1 2" key="1">
    <citation type="submission" date="2022-01" db="EMBL/GenBank/DDBJ databases">
        <authorList>
            <person name="Xiong W."/>
            <person name="Schranz E."/>
        </authorList>
    </citation>
    <scope>NUCLEOTIDE SEQUENCE [LARGE SCALE GENOMIC DNA]</scope>
</reference>
<evidence type="ECO:0000313" key="1">
    <source>
        <dbReference type="EMBL" id="CAH1448757.1"/>
    </source>
</evidence>
<dbReference type="EMBL" id="CAKMRJ010005634">
    <property type="protein sequence ID" value="CAH1448757.1"/>
    <property type="molecule type" value="Genomic_DNA"/>
</dbReference>
<dbReference type="GO" id="GO:0051082">
    <property type="term" value="F:unfolded protein binding"/>
    <property type="evidence" value="ECO:0007669"/>
    <property type="project" value="TreeGrafter"/>
</dbReference>
<dbReference type="GO" id="GO:0006120">
    <property type="term" value="P:mitochondrial electron transport, NADH to ubiquinone"/>
    <property type="evidence" value="ECO:0007669"/>
    <property type="project" value="TreeGrafter"/>
</dbReference>
<dbReference type="GO" id="GO:0005739">
    <property type="term" value="C:mitochondrion"/>
    <property type="evidence" value="ECO:0007669"/>
    <property type="project" value="TreeGrafter"/>
</dbReference>
<dbReference type="GO" id="GO:0032981">
    <property type="term" value="P:mitochondrial respiratory chain complex I assembly"/>
    <property type="evidence" value="ECO:0007669"/>
    <property type="project" value="TreeGrafter"/>
</dbReference>
<dbReference type="AlphaFoldDB" id="A0AAU9PGD8"/>
<comment type="caution">
    <text evidence="1">The sequence shown here is derived from an EMBL/GenBank/DDBJ whole genome shotgun (WGS) entry which is preliminary data.</text>
</comment>
<dbReference type="Proteomes" id="UP001157418">
    <property type="component" value="Unassembled WGS sequence"/>
</dbReference>
<dbReference type="PANTHER" id="PTHR13194:SF18">
    <property type="entry name" value="COMPLEX I INTERMEDIATE-ASSOCIATED PROTEIN 30, MITOCHONDRIAL"/>
    <property type="match status" value="1"/>
</dbReference>
<name>A0AAU9PGD8_9ASTR</name>
<dbReference type="InterPro" id="IPR039131">
    <property type="entry name" value="NDUFAF1"/>
</dbReference>
<evidence type="ECO:0000313" key="2">
    <source>
        <dbReference type="Proteomes" id="UP001157418"/>
    </source>
</evidence>
<dbReference type="PANTHER" id="PTHR13194">
    <property type="entry name" value="COMPLEX I INTERMEDIATE-ASSOCIATED PROTEIN 30"/>
    <property type="match status" value="1"/>
</dbReference>
<protein>
    <submittedName>
        <fullName evidence="1">Uncharacterized protein</fullName>
    </submittedName>
</protein>
<proteinExistence type="predicted"/>
<sequence>MSNVRALWQASLTCTKRALSWNVNDMFPLSERFIYNFNSKEELKKWHLYSVSEYGELEITDAGNQQSGDNTGVFSGNLSQDVTDSTKWNISRRGFCGMRPLRYRSTKNQRIWEELYIYYLHRKLSEFSWTNGKKFMASFCIPLAHYLRTWRWNVIEVDIEINPSRVVGIVFFVNAEGGVPGGQTGPGVDVFLSGYVFHLKILHERDLGLLNGQSESYQVKRVSSKVARKELRKLKLVSRFSVKN</sequence>